<feature type="active site" description="Nucleophile" evidence="2">
    <location>
        <position position="14"/>
    </location>
</feature>
<dbReference type="SUPFAM" id="SSF52833">
    <property type="entry name" value="Thioredoxin-like"/>
    <property type="match status" value="1"/>
</dbReference>
<reference evidence="4 5" key="1">
    <citation type="submission" date="2018-09" db="EMBL/GenBank/DDBJ databases">
        <title>YIM PH 21725 draft genome.</title>
        <authorList>
            <person name="Miao C."/>
        </authorList>
    </citation>
    <scope>NUCLEOTIDE SEQUENCE [LARGE SCALE GENOMIC DNA]</scope>
    <source>
        <strain evidence="5">YIM PH21725</strain>
    </source>
</reference>
<feature type="domain" description="DSBA-like thioredoxin" evidence="3">
    <location>
        <begin position="9"/>
        <end position="195"/>
    </location>
</feature>
<dbReference type="RefSeq" id="WP_120026893.1">
    <property type="nucleotide sequence ID" value="NZ_QZFV01000153.1"/>
</dbReference>
<dbReference type="Proteomes" id="UP000285112">
    <property type="component" value="Unassembled WGS sequence"/>
</dbReference>
<evidence type="ECO:0000313" key="5">
    <source>
        <dbReference type="Proteomes" id="UP000285112"/>
    </source>
</evidence>
<name>A0A419HJ75_9PSEU</name>
<comment type="similarity">
    <text evidence="1">Belongs to the GST superfamily. NadH family.</text>
</comment>
<dbReference type="InterPro" id="IPR014440">
    <property type="entry name" value="HCCAis_GSTk"/>
</dbReference>
<dbReference type="InterPro" id="IPR001853">
    <property type="entry name" value="DSBA-like_thioredoxin_dom"/>
</dbReference>
<evidence type="ECO:0000313" key="4">
    <source>
        <dbReference type="EMBL" id="RJQ75856.1"/>
    </source>
</evidence>
<dbReference type="OrthoDB" id="5244108at2"/>
<dbReference type="EMBL" id="QZFV01000153">
    <property type="protein sequence ID" value="RJQ75856.1"/>
    <property type="molecule type" value="Genomic_DNA"/>
</dbReference>
<accession>A0A419HJ75</accession>
<dbReference type="EC" id="5.99.1.4" evidence="1"/>
<keyword evidence="1" id="KW-0413">Isomerase</keyword>
<dbReference type="GO" id="GO:0006749">
    <property type="term" value="P:glutathione metabolic process"/>
    <property type="evidence" value="ECO:0007669"/>
    <property type="project" value="TreeGrafter"/>
</dbReference>
<sequence>MAAKPSRWYFSLRSPYSWLAHHDLLAHYPDVADRVEWIPFWEPDERTQAILDDDGVRLPIVDMSRAKNFYILQDARRLAEARGLSVTWPVDRDPNWEIAHLGYLVAEAAGRGREYAALVYRARWLESRDITDRATIAEIATELGLDAARVAGAADDPEIRRQGADTLIRSYKDGLFGVPFFLHGRDKYFGVDRLRAWVAKVRGEAPEAGVELDWLAGADRSEPVRAGADIGPAGGCG</sequence>
<dbReference type="Gene3D" id="3.40.30.10">
    <property type="entry name" value="Glutaredoxin"/>
    <property type="match status" value="1"/>
</dbReference>
<dbReference type="GO" id="GO:0018845">
    <property type="term" value="F:2-hydroxychromene-2-carboxylate isomerase activity"/>
    <property type="evidence" value="ECO:0007669"/>
    <property type="project" value="UniProtKB-UniRule"/>
</dbReference>
<keyword evidence="5" id="KW-1185">Reference proteome</keyword>
<dbReference type="AlphaFoldDB" id="A0A419HJ75"/>
<comment type="caution">
    <text evidence="4">The sequence shown here is derived from an EMBL/GenBank/DDBJ whole genome shotgun (WGS) entry which is preliminary data.</text>
</comment>
<evidence type="ECO:0000256" key="1">
    <source>
        <dbReference type="PIRNR" id="PIRNR006386"/>
    </source>
</evidence>
<dbReference type="InterPro" id="IPR051924">
    <property type="entry name" value="GST_Kappa/NadH"/>
</dbReference>
<proteinExistence type="inferred from homology"/>
<protein>
    <recommendedName>
        <fullName evidence="1">2-hydroxychromene-2-carboxylate isomerase</fullName>
        <ecNumber evidence="1">5.99.1.4</ecNumber>
    </recommendedName>
</protein>
<dbReference type="PANTHER" id="PTHR42943:SF4">
    <property type="entry name" value="C2H2-TYPE DOMAIN-CONTAINING PROTEIN"/>
    <property type="match status" value="1"/>
</dbReference>
<dbReference type="GO" id="GO:0004602">
    <property type="term" value="F:glutathione peroxidase activity"/>
    <property type="evidence" value="ECO:0007669"/>
    <property type="project" value="TreeGrafter"/>
</dbReference>
<dbReference type="InterPro" id="IPR036249">
    <property type="entry name" value="Thioredoxin-like_sf"/>
</dbReference>
<organism evidence="4 5">
    <name type="scientific">Amycolatopsis panacis</name>
    <dbReference type="NCBI Taxonomy" id="2340917"/>
    <lineage>
        <taxon>Bacteria</taxon>
        <taxon>Bacillati</taxon>
        <taxon>Actinomycetota</taxon>
        <taxon>Actinomycetes</taxon>
        <taxon>Pseudonocardiales</taxon>
        <taxon>Pseudonocardiaceae</taxon>
        <taxon>Amycolatopsis</taxon>
    </lineage>
</organism>
<dbReference type="GO" id="GO:0004364">
    <property type="term" value="F:glutathione transferase activity"/>
    <property type="evidence" value="ECO:0007669"/>
    <property type="project" value="TreeGrafter"/>
</dbReference>
<comment type="catalytic activity">
    <reaction evidence="1">
        <text>2-hydroxychromene-2-carboxylate = (3E)-4-(2-hydroxyphenyl)-2-oxobut-3-enoate</text>
        <dbReference type="Rhea" id="RHEA:27401"/>
        <dbReference type="ChEBI" id="CHEBI:59350"/>
        <dbReference type="ChEBI" id="CHEBI:59353"/>
        <dbReference type="EC" id="5.99.1.4"/>
    </reaction>
</comment>
<dbReference type="Pfam" id="PF01323">
    <property type="entry name" value="DSBA"/>
    <property type="match status" value="1"/>
</dbReference>
<gene>
    <name evidence="4" type="ORF">D5S19_31005</name>
</gene>
<evidence type="ECO:0000256" key="2">
    <source>
        <dbReference type="PIRSR" id="PIRSR006386-1"/>
    </source>
</evidence>
<dbReference type="PANTHER" id="PTHR42943">
    <property type="entry name" value="GLUTATHIONE S-TRANSFERASE KAPPA"/>
    <property type="match status" value="1"/>
</dbReference>
<dbReference type="PIRSF" id="PIRSF006386">
    <property type="entry name" value="HCCAis_GSTk"/>
    <property type="match status" value="1"/>
</dbReference>
<evidence type="ECO:0000259" key="3">
    <source>
        <dbReference type="Pfam" id="PF01323"/>
    </source>
</evidence>